<protein>
    <recommendedName>
        <fullName evidence="4 17">NADH-ubiquinone oxidoreductase chain 5</fullName>
        <ecNumber evidence="3 17">7.1.1.2</ecNumber>
    </recommendedName>
</protein>
<feature type="transmembrane region" description="Helical" evidence="17">
    <location>
        <begin position="89"/>
        <end position="106"/>
    </location>
</feature>
<dbReference type="EMBL" id="MW619645">
    <property type="protein sequence ID" value="UPL65293.1"/>
    <property type="molecule type" value="Genomic_DNA"/>
</dbReference>
<keyword evidence="7 17" id="KW-0812">Transmembrane</keyword>
<feature type="transmembrane region" description="Helical" evidence="17">
    <location>
        <begin position="550"/>
        <end position="566"/>
    </location>
</feature>
<keyword evidence="15 17" id="KW-0472">Membrane</keyword>
<evidence type="ECO:0000313" key="21">
    <source>
        <dbReference type="EMBL" id="UPL65293.1"/>
    </source>
</evidence>
<evidence type="ECO:0000256" key="5">
    <source>
        <dbReference type="ARBA" id="ARBA00022448"/>
    </source>
</evidence>
<feature type="transmembrane region" description="Helical" evidence="17">
    <location>
        <begin position="213"/>
        <end position="231"/>
    </location>
</feature>
<comment type="catalytic activity">
    <reaction evidence="16 17">
        <text>a ubiquinone + NADH + 5 H(+)(in) = a ubiquinol + NAD(+) + 4 H(+)(out)</text>
        <dbReference type="Rhea" id="RHEA:29091"/>
        <dbReference type="Rhea" id="RHEA-COMP:9565"/>
        <dbReference type="Rhea" id="RHEA-COMP:9566"/>
        <dbReference type="ChEBI" id="CHEBI:15378"/>
        <dbReference type="ChEBI" id="CHEBI:16389"/>
        <dbReference type="ChEBI" id="CHEBI:17976"/>
        <dbReference type="ChEBI" id="CHEBI:57540"/>
        <dbReference type="ChEBI" id="CHEBI:57945"/>
        <dbReference type="EC" id="7.1.1.2"/>
    </reaction>
</comment>
<feature type="transmembrane region" description="Helical" evidence="17">
    <location>
        <begin position="151"/>
        <end position="168"/>
    </location>
</feature>
<feature type="transmembrane region" description="Helical" evidence="17">
    <location>
        <begin position="526"/>
        <end position="543"/>
    </location>
</feature>
<dbReference type="PANTHER" id="PTHR42829">
    <property type="entry name" value="NADH-UBIQUINONE OXIDOREDUCTASE CHAIN 5"/>
    <property type="match status" value="1"/>
</dbReference>
<evidence type="ECO:0000256" key="11">
    <source>
        <dbReference type="ARBA" id="ARBA00022989"/>
    </source>
</evidence>
<dbReference type="PRINTS" id="PR01434">
    <property type="entry name" value="NADHDHGNASE5"/>
</dbReference>
<accession>A0A8T9ZWW3</accession>
<evidence type="ECO:0000256" key="10">
    <source>
        <dbReference type="ARBA" id="ARBA00022982"/>
    </source>
</evidence>
<evidence type="ECO:0000256" key="9">
    <source>
        <dbReference type="ARBA" id="ARBA00022967"/>
    </source>
</evidence>
<comment type="function">
    <text evidence="17">Core subunit of the mitochondrial membrane respiratory chain NADH dehydrogenase (Complex I) which catalyzes electron transfer from NADH through the respiratory chain, using ubiquinone as an electron acceptor. Essential for the catalytic activity and assembly of complex I.</text>
</comment>
<dbReference type="Pfam" id="PF00662">
    <property type="entry name" value="Proton_antipo_N"/>
    <property type="match status" value="1"/>
</dbReference>
<comment type="function">
    <text evidence="1">Core subunit of the mitochondrial membrane respiratory chain NADH dehydrogenase (Complex I) that is believed to belong to the minimal assembly required for catalysis. Complex I functions in the transfer of electrons from NADH to the respiratory chain. The immediate electron acceptor for the enzyme is believed to be ubiquinone.</text>
</comment>
<keyword evidence="8" id="KW-0999">Mitochondrion inner membrane</keyword>
<dbReference type="InterPro" id="IPR003945">
    <property type="entry name" value="NU5C-like"/>
</dbReference>
<evidence type="ECO:0000256" key="6">
    <source>
        <dbReference type="ARBA" id="ARBA00022660"/>
    </source>
</evidence>
<feature type="transmembrane region" description="Helical" evidence="17">
    <location>
        <begin position="460"/>
        <end position="482"/>
    </location>
</feature>
<feature type="transmembrane region" description="Helical" evidence="17">
    <location>
        <begin position="494"/>
        <end position="514"/>
    </location>
</feature>
<dbReference type="Pfam" id="PF00361">
    <property type="entry name" value="Proton_antipo_M"/>
    <property type="match status" value="1"/>
</dbReference>
<reference evidence="21" key="1">
    <citation type="journal article" date="2022" name="Cladistics">
        <title>Diversification of the phytophagous lineages of true bugs (Insecta: Hemiptera: Heteroptera) shortly after that of the flowering plants.</title>
        <authorList>
            <person name="Ye F."/>
            <person name="Kment P."/>
            <person name="Redei D."/>
            <person name="Luo J.Y."/>
            <person name="Wang Y.H."/>
            <person name="Kuechler S.M."/>
            <person name="Zhang W.W."/>
            <person name="Chen P.P."/>
            <person name="Wu H.Y."/>
            <person name="Wu Y.Z."/>
            <person name="Sun X.Y."/>
            <person name="Ding L."/>
            <person name="Wang Y.R."/>
            <person name="Xie Q."/>
        </authorList>
    </citation>
    <scope>NUCLEOTIDE SEQUENCE</scope>
</reference>
<feature type="transmembrane region" description="Helical" evidence="17">
    <location>
        <begin position="301"/>
        <end position="318"/>
    </location>
</feature>
<dbReference type="Pfam" id="PF06455">
    <property type="entry name" value="NADH5_C"/>
    <property type="match status" value="1"/>
</dbReference>
<evidence type="ECO:0000256" key="1">
    <source>
        <dbReference type="ARBA" id="ARBA00003257"/>
    </source>
</evidence>
<keyword evidence="14 17" id="KW-0496">Mitochondrion</keyword>
<dbReference type="GO" id="GO:0015990">
    <property type="term" value="P:electron transport coupled proton transport"/>
    <property type="evidence" value="ECO:0007669"/>
    <property type="project" value="TreeGrafter"/>
</dbReference>
<organism evidence="21">
    <name type="scientific">Appolonius crassus</name>
    <dbReference type="NCBI Taxonomy" id="2813428"/>
    <lineage>
        <taxon>Eukaryota</taxon>
        <taxon>Metazoa</taxon>
        <taxon>Ecdysozoa</taxon>
        <taxon>Arthropoda</taxon>
        <taxon>Hexapoda</taxon>
        <taxon>Insecta</taxon>
        <taxon>Pterygota</taxon>
        <taxon>Neoptera</taxon>
        <taxon>Paraneoptera</taxon>
        <taxon>Hemiptera</taxon>
        <taxon>Heteroptera</taxon>
        <taxon>Panheteroptera</taxon>
        <taxon>Pentatomomorpha</taxon>
        <taxon>Lygaeoidea</taxon>
        <taxon>Rhyparochromidae</taxon>
        <taxon>Rhyparochrominae</taxon>
        <taxon>Appolonius</taxon>
    </lineage>
</organism>
<dbReference type="PANTHER" id="PTHR42829:SF2">
    <property type="entry name" value="NADH-UBIQUINONE OXIDOREDUCTASE CHAIN 5"/>
    <property type="match status" value="1"/>
</dbReference>
<keyword evidence="11 17" id="KW-1133">Transmembrane helix</keyword>
<evidence type="ECO:0000256" key="7">
    <source>
        <dbReference type="ARBA" id="ARBA00022692"/>
    </source>
</evidence>
<feature type="transmembrane region" description="Helical" evidence="17">
    <location>
        <begin position="374"/>
        <end position="396"/>
    </location>
</feature>
<keyword evidence="5 17" id="KW-0813">Transport</keyword>
<dbReference type="InterPro" id="IPR001516">
    <property type="entry name" value="Proton_antipo_N"/>
</dbReference>
<dbReference type="AlphaFoldDB" id="A0A8T9ZWW3"/>
<keyword evidence="10" id="KW-0249">Electron transport</keyword>
<dbReference type="InterPro" id="IPR001750">
    <property type="entry name" value="ND/Mrp_TM"/>
</dbReference>
<dbReference type="GO" id="GO:0003954">
    <property type="term" value="F:NADH dehydrogenase activity"/>
    <property type="evidence" value="ECO:0007669"/>
    <property type="project" value="TreeGrafter"/>
</dbReference>
<comment type="subcellular location">
    <subcellularLocation>
        <location evidence="2">Mitochondrion inner membrane</location>
        <topology evidence="2">Multi-pass membrane protein</topology>
    </subcellularLocation>
</comment>
<evidence type="ECO:0000256" key="14">
    <source>
        <dbReference type="ARBA" id="ARBA00023128"/>
    </source>
</evidence>
<feature type="transmembrane region" description="Helical" evidence="17">
    <location>
        <begin position="12"/>
        <end position="36"/>
    </location>
</feature>
<feature type="transmembrane region" description="Helical" evidence="17">
    <location>
        <begin position="416"/>
        <end position="440"/>
    </location>
</feature>
<evidence type="ECO:0000256" key="15">
    <source>
        <dbReference type="ARBA" id="ARBA00023136"/>
    </source>
</evidence>
<comment type="similarity">
    <text evidence="17">Belongs to the complex I subunit 5 family.</text>
</comment>
<feature type="transmembrane region" description="Helical" evidence="17">
    <location>
        <begin position="243"/>
        <end position="262"/>
    </location>
</feature>
<keyword evidence="6" id="KW-0679">Respiratory chain</keyword>
<proteinExistence type="inferred from homology"/>
<feature type="domain" description="NADH-Ubiquinone oxidoreductase (complex I) chain 5 N-terminal" evidence="19">
    <location>
        <begin position="41"/>
        <end position="89"/>
    </location>
</feature>
<feature type="transmembrane region" description="Helical" evidence="17">
    <location>
        <begin position="174"/>
        <end position="192"/>
    </location>
</feature>
<name>A0A8T9ZWW3_9HEMI</name>
<dbReference type="InterPro" id="IPR010934">
    <property type="entry name" value="NADH_DH_su5_C"/>
</dbReference>
<sequence>MYLNLYKLWHLGFLVSGIYMFVSGIYFLSMDYYVFMDWEIINLNSCSLVMTLLFDWMSMMFMGVVMLISSMVILYSYSYMINDMNNVRFLCLVILFVFSMCFMIISPNLISILLGWDGLGLVSYCLVIYFQTYKSYNAGMLTILMNRIGDVAILLGIGFMFNFGSWYFMYYSIYLSAFSYLLMLFMVLAAFTKSAQIPFSSWLPAAMAAPTPVSALVHSSTLVTAGVYLLIRFSSLLYNYNLYLFLCISVFTMFMSGLGANFEYDMKKIVALSTLSQLGLMMSILFMGFPIVSFFHLLTHAFFKALLFLCSGLFIHCVNDTQDIRYMGCLVNNVPYASVCFGISNMSLCGLPFLSGFYSKDLVLELLSMYNNNLFIYLLFYISVGLTVSYSMRLVYFSMVKNLGLLSFNSYSEDFFMMLSMILLVISGILGGSVLSWLLFPLPYIIILPLDLKLMSLFCIFMGSVLGYFFSLIYSFELFGLIYNFMVEFFGMMWFMSMIKNIFCSGGLLVANYYLSLMESGWSEYLISKSFGVFIIFCSKFIYYVQNNNIKIFFCLFLLVSMFLIFV</sequence>
<keyword evidence="13 17" id="KW-0830">Ubiquinone</keyword>
<dbReference type="GO" id="GO:0008137">
    <property type="term" value="F:NADH dehydrogenase (ubiquinone) activity"/>
    <property type="evidence" value="ECO:0007669"/>
    <property type="project" value="UniProtKB-EC"/>
</dbReference>
<evidence type="ECO:0000256" key="4">
    <source>
        <dbReference type="ARBA" id="ARBA00021096"/>
    </source>
</evidence>
<dbReference type="EC" id="7.1.1.2" evidence="3 17"/>
<evidence type="ECO:0000259" key="19">
    <source>
        <dbReference type="Pfam" id="PF00662"/>
    </source>
</evidence>
<evidence type="ECO:0000256" key="2">
    <source>
        <dbReference type="ARBA" id="ARBA00004448"/>
    </source>
</evidence>
<evidence type="ECO:0000256" key="12">
    <source>
        <dbReference type="ARBA" id="ARBA00023027"/>
    </source>
</evidence>
<evidence type="ECO:0000259" key="18">
    <source>
        <dbReference type="Pfam" id="PF00361"/>
    </source>
</evidence>
<evidence type="ECO:0000256" key="16">
    <source>
        <dbReference type="ARBA" id="ARBA00049551"/>
    </source>
</evidence>
<dbReference type="GO" id="GO:0042773">
    <property type="term" value="P:ATP synthesis coupled electron transport"/>
    <property type="evidence" value="ECO:0007669"/>
    <property type="project" value="InterPro"/>
</dbReference>
<evidence type="ECO:0000256" key="13">
    <source>
        <dbReference type="ARBA" id="ARBA00023075"/>
    </source>
</evidence>
<geneLocation type="mitochondrion" evidence="21"/>
<feature type="transmembrane region" description="Helical" evidence="17">
    <location>
        <begin position="330"/>
        <end position="354"/>
    </location>
</feature>
<feature type="transmembrane region" description="Helical" evidence="17">
    <location>
        <begin position="56"/>
        <end position="77"/>
    </location>
</feature>
<keyword evidence="9" id="KW-1278">Translocase</keyword>
<evidence type="ECO:0000256" key="3">
    <source>
        <dbReference type="ARBA" id="ARBA00012944"/>
    </source>
</evidence>
<evidence type="ECO:0000256" key="8">
    <source>
        <dbReference type="ARBA" id="ARBA00022792"/>
    </source>
</evidence>
<feature type="transmembrane region" description="Helical" evidence="17">
    <location>
        <begin position="269"/>
        <end position="295"/>
    </location>
</feature>
<feature type="transmembrane region" description="Helical" evidence="17">
    <location>
        <begin position="112"/>
        <end position="130"/>
    </location>
</feature>
<keyword evidence="12 17" id="KW-0520">NAD</keyword>
<dbReference type="GO" id="GO:0005743">
    <property type="term" value="C:mitochondrial inner membrane"/>
    <property type="evidence" value="ECO:0007669"/>
    <property type="project" value="UniProtKB-SubCell"/>
</dbReference>
<feature type="domain" description="NADH dehydrogenase subunit 5 C-terminal" evidence="20">
    <location>
        <begin position="390"/>
        <end position="566"/>
    </location>
</feature>
<evidence type="ECO:0000256" key="17">
    <source>
        <dbReference type="RuleBase" id="RU003404"/>
    </source>
</evidence>
<feature type="domain" description="NADH:quinone oxidoreductase/Mrp antiporter transmembrane" evidence="18">
    <location>
        <begin position="106"/>
        <end position="383"/>
    </location>
</feature>
<evidence type="ECO:0000259" key="20">
    <source>
        <dbReference type="Pfam" id="PF06455"/>
    </source>
</evidence>